<organism evidence="6 7">
    <name type="scientific">Actinocrispum wychmicini</name>
    <dbReference type="NCBI Taxonomy" id="1213861"/>
    <lineage>
        <taxon>Bacteria</taxon>
        <taxon>Bacillati</taxon>
        <taxon>Actinomycetota</taxon>
        <taxon>Actinomycetes</taxon>
        <taxon>Pseudonocardiales</taxon>
        <taxon>Pseudonocardiaceae</taxon>
        <taxon>Actinocrispum</taxon>
    </lineage>
</organism>
<dbReference type="Pfam" id="PF01126">
    <property type="entry name" value="Heme_oxygenase"/>
    <property type="match status" value="1"/>
</dbReference>
<reference evidence="6 7" key="1">
    <citation type="submission" date="2019-03" db="EMBL/GenBank/DDBJ databases">
        <title>Genomic Encyclopedia of Type Strains, Phase IV (KMG-IV): sequencing the most valuable type-strain genomes for metagenomic binning, comparative biology and taxonomic classification.</title>
        <authorList>
            <person name="Goeker M."/>
        </authorList>
    </citation>
    <scope>NUCLEOTIDE SEQUENCE [LARGE SCALE GENOMIC DNA]</scope>
    <source>
        <strain evidence="6 7">DSM 45934</strain>
    </source>
</reference>
<dbReference type="PIRSF" id="PIRSF000343">
    <property type="entry name" value="Haem_Oase"/>
    <property type="match status" value="1"/>
</dbReference>
<dbReference type="OrthoDB" id="5493802at2"/>
<dbReference type="GO" id="GO:0042167">
    <property type="term" value="P:heme catabolic process"/>
    <property type="evidence" value="ECO:0007669"/>
    <property type="project" value="TreeGrafter"/>
</dbReference>
<dbReference type="GO" id="GO:0020037">
    <property type="term" value="F:heme binding"/>
    <property type="evidence" value="ECO:0007669"/>
    <property type="project" value="TreeGrafter"/>
</dbReference>
<feature type="binding site" evidence="4">
    <location>
        <position position="124"/>
    </location>
    <ligand>
        <name>heme b</name>
        <dbReference type="ChEBI" id="CHEBI:60344"/>
    </ligand>
</feature>
<proteinExistence type="predicted"/>
<dbReference type="InterPro" id="IPR016053">
    <property type="entry name" value="Haem_Oase-like"/>
</dbReference>
<evidence type="ECO:0000256" key="5">
    <source>
        <dbReference type="PIRSR" id="PIRSR000343-2"/>
    </source>
</evidence>
<evidence type="ECO:0000313" key="6">
    <source>
        <dbReference type="EMBL" id="TCO58151.1"/>
    </source>
</evidence>
<keyword evidence="2 5" id="KW-0479">Metal-binding</keyword>
<dbReference type="InterPro" id="IPR016084">
    <property type="entry name" value="Haem_Oase-like_multi-hlx"/>
</dbReference>
<dbReference type="CDD" id="cd19165">
    <property type="entry name" value="HemeO"/>
    <property type="match status" value="1"/>
</dbReference>
<dbReference type="EMBL" id="SLWS01000005">
    <property type="protein sequence ID" value="TCO58151.1"/>
    <property type="molecule type" value="Genomic_DNA"/>
</dbReference>
<dbReference type="GO" id="GO:0046872">
    <property type="term" value="F:metal ion binding"/>
    <property type="evidence" value="ECO:0007669"/>
    <property type="project" value="UniProtKB-KW"/>
</dbReference>
<name>A0A4R2JEN7_9PSEU</name>
<dbReference type="AlphaFoldDB" id="A0A4R2JEN7"/>
<feature type="binding site" evidence="4">
    <location>
        <position position="171"/>
    </location>
    <ligand>
        <name>heme b</name>
        <dbReference type="ChEBI" id="CHEBI:60344"/>
    </ligand>
</feature>
<gene>
    <name evidence="6" type="ORF">EV192_105216</name>
</gene>
<evidence type="ECO:0000256" key="3">
    <source>
        <dbReference type="ARBA" id="ARBA00023004"/>
    </source>
</evidence>
<evidence type="ECO:0000256" key="4">
    <source>
        <dbReference type="PIRSR" id="PIRSR000343-1"/>
    </source>
</evidence>
<sequence length="213" mass="23500">MSTPFAETLRTATRQAHQTAHDSPYMSGLLGGSLPLSAFAQLVTQHYFIYTALEQAAEANRDHPVAGPFVHDGLNRVPALERDLAHLIGPDWRDTVTPHPATVTYTDRIRSASGTPTGFVAHHYTRYLGDLAGGQVTKAKMRQYHGLTDDGVHFYDFTGLGSPAKFRERYRSLLNSAPWSPEDHKQVIVETLYAFELNTAVFTELDGTLSSVA</sequence>
<dbReference type="Proteomes" id="UP000295680">
    <property type="component" value="Unassembled WGS sequence"/>
</dbReference>
<dbReference type="GO" id="GO:0004392">
    <property type="term" value="F:heme oxygenase (decyclizing) activity"/>
    <property type="evidence" value="ECO:0007669"/>
    <property type="project" value="InterPro"/>
</dbReference>
<dbReference type="Gene3D" id="1.20.910.10">
    <property type="entry name" value="Heme oxygenase-like"/>
    <property type="match status" value="1"/>
</dbReference>
<dbReference type="InterPro" id="IPR002051">
    <property type="entry name" value="Haem_Oase"/>
</dbReference>
<dbReference type="PANTHER" id="PTHR10720:SF0">
    <property type="entry name" value="HEME OXYGENASE"/>
    <property type="match status" value="1"/>
</dbReference>
<dbReference type="RefSeq" id="WP_132118696.1">
    <property type="nucleotide sequence ID" value="NZ_SLWS01000005.1"/>
</dbReference>
<comment type="caution">
    <text evidence="6">The sequence shown here is derived from an EMBL/GenBank/DDBJ whole genome shotgun (WGS) entry which is preliminary data.</text>
</comment>
<dbReference type="SUPFAM" id="SSF48613">
    <property type="entry name" value="Heme oxygenase-like"/>
    <property type="match status" value="1"/>
</dbReference>
<dbReference type="PANTHER" id="PTHR10720">
    <property type="entry name" value="HEME OXYGENASE"/>
    <property type="match status" value="1"/>
</dbReference>
<protein>
    <submittedName>
        <fullName evidence="6">Heme oxygenase</fullName>
    </submittedName>
</protein>
<dbReference type="GO" id="GO:0006788">
    <property type="term" value="P:heme oxidation"/>
    <property type="evidence" value="ECO:0007669"/>
    <property type="project" value="InterPro"/>
</dbReference>
<accession>A0A4R2JEN7</accession>
<feature type="binding site" evidence="4">
    <location>
        <position position="10"/>
    </location>
    <ligand>
        <name>heme b</name>
        <dbReference type="ChEBI" id="CHEBI:60344"/>
    </ligand>
</feature>
<keyword evidence="1 4" id="KW-0349">Heme</keyword>
<evidence type="ECO:0000256" key="2">
    <source>
        <dbReference type="ARBA" id="ARBA00022723"/>
    </source>
</evidence>
<keyword evidence="3 5" id="KW-0408">Iron</keyword>
<dbReference type="GO" id="GO:0006979">
    <property type="term" value="P:response to oxidative stress"/>
    <property type="evidence" value="ECO:0007669"/>
    <property type="project" value="TreeGrafter"/>
</dbReference>
<feature type="binding site" description="axial binding residue" evidence="5">
    <location>
        <position position="17"/>
    </location>
    <ligand>
        <name>heme b</name>
        <dbReference type="ChEBI" id="CHEBI:60344"/>
    </ligand>
    <ligandPart>
        <name>Fe</name>
        <dbReference type="ChEBI" id="CHEBI:18248"/>
    </ligandPart>
</feature>
<evidence type="ECO:0000256" key="1">
    <source>
        <dbReference type="ARBA" id="ARBA00022617"/>
    </source>
</evidence>
<keyword evidence="7" id="KW-1185">Reference proteome</keyword>
<dbReference type="PRINTS" id="PR00088">
    <property type="entry name" value="HAEMOXYGNASE"/>
</dbReference>
<evidence type="ECO:0000313" key="7">
    <source>
        <dbReference type="Proteomes" id="UP000295680"/>
    </source>
</evidence>